<feature type="region of interest" description="Disordered" evidence="1">
    <location>
        <begin position="290"/>
        <end position="501"/>
    </location>
</feature>
<feature type="compositionally biased region" description="Basic and acidic residues" evidence="1">
    <location>
        <begin position="162"/>
        <end position="183"/>
    </location>
</feature>
<feature type="compositionally biased region" description="Polar residues" evidence="1">
    <location>
        <begin position="359"/>
        <end position="379"/>
    </location>
</feature>
<feature type="compositionally biased region" description="Polar residues" evidence="1">
    <location>
        <begin position="330"/>
        <end position="345"/>
    </location>
</feature>
<reference evidence="3 4" key="1">
    <citation type="journal article" date="2012" name="Science">
        <title>The Paleozoic origin of enzymatic lignin decomposition reconstructed from 31 fungal genomes.</title>
        <authorList>
            <person name="Floudas D."/>
            <person name="Binder M."/>
            <person name="Riley R."/>
            <person name="Barry K."/>
            <person name="Blanchette R.A."/>
            <person name="Henrissat B."/>
            <person name="Martinez A.T."/>
            <person name="Otillar R."/>
            <person name="Spatafora J.W."/>
            <person name="Yadav J.S."/>
            <person name="Aerts A."/>
            <person name="Benoit I."/>
            <person name="Boyd A."/>
            <person name="Carlson A."/>
            <person name="Copeland A."/>
            <person name="Coutinho P.M."/>
            <person name="de Vries R.P."/>
            <person name="Ferreira P."/>
            <person name="Findley K."/>
            <person name="Foster B."/>
            <person name="Gaskell J."/>
            <person name="Glotzer D."/>
            <person name="Gorecki P."/>
            <person name="Heitman J."/>
            <person name="Hesse C."/>
            <person name="Hori C."/>
            <person name="Igarashi K."/>
            <person name="Jurgens J.A."/>
            <person name="Kallen N."/>
            <person name="Kersten P."/>
            <person name="Kohler A."/>
            <person name="Kuees U."/>
            <person name="Kumar T.K.A."/>
            <person name="Kuo A."/>
            <person name="LaButti K."/>
            <person name="Larrondo L.F."/>
            <person name="Lindquist E."/>
            <person name="Ling A."/>
            <person name="Lombard V."/>
            <person name="Lucas S."/>
            <person name="Lundell T."/>
            <person name="Martin R."/>
            <person name="McLaughlin D.J."/>
            <person name="Morgenstern I."/>
            <person name="Morin E."/>
            <person name="Murat C."/>
            <person name="Nagy L.G."/>
            <person name="Nolan M."/>
            <person name="Ohm R.A."/>
            <person name="Patyshakuliyeva A."/>
            <person name="Rokas A."/>
            <person name="Ruiz-Duenas F.J."/>
            <person name="Sabat G."/>
            <person name="Salamov A."/>
            <person name="Samejima M."/>
            <person name="Schmutz J."/>
            <person name="Slot J.C."/>
            <person name="St John F."/>
            <person name="Stenlid J."/>
            <person name="Sun H."/>
            <person name="Sun S."/>
            <person name="Syed K."/>
            <person name="Tsang A."/>
            <person name="Wiebenga A."/>
            <person name="Young D."/>
            <person name="Pisabarro A."/>
            <person name="Eastwood D.C."/>
            <person name="Martin F."/>
            <person name="Cullen D."/>
            <person name="Grigoriev I.V."/>
            <person name="Hibbett D.S."/>
        </authorList>
    </citation>
    <scope>NUCLEOTIDE SEQUENCE [LARGE SCALE GENOMIC DNA]</scope>
    <source>
        <strain evidence="3 4">MD-104</strain>
    </source>
</reference>
<feature type="compositionally biased region" description="Acidic residues" evidence="1">
    <location>
        <begin position="477"/>
        <end position="493"/>
    </location>
</feature>
<dbReference type="InterPro" id="IPR023780">
    <property type="entry name" value="Chromo_domain"/>
</dbReference>
<feature type="compositionally biased region" description="Basic residues" evidence="1">
    <location>
        <begin position="88"/>
        <end position="97"/>
    </location>
</feature>
<dbReference type="Pfam" id="PF00385">
    <property type="entry name" value="Chromo"/>
    <property type="match status" value="1"/>
</dbReference>
<proteinExistence type="predicted"/>
<evidence type="ECO:0000259" key="2">
    <source>
        <dbReference type="PROSITE" id="PS50013"/>
    </source>
</evidence>
<dbReference type="OMA" id="WARANTN"/>
<feature type="compositionally biased region" description="Basic residues" evidence="1">
    <location>
        <begin position="408"/>
        <end position="419"/>
    </location>
</feature>
<feature type="compositionally biased region" description="Polar residues" evidence="1">
    <location>
        <begin position="456"/>
        <end position="473"/>
    </location>
</feature>
<dbReference type="Proteomes" id="UP000218811">
    <property type="component" value="Unassembled WGS sequence"/>
</dbReference>
<dbReference type="GO" id="GO:0006338">
    <property type="term" value="P:chromatin remodeling"/>
    <property type="evidence" value="ECO:0007669"/>
    <property type="project" value="UniProtKB-ARBA"/>
</dbReference>
<feature type="region of interest" description="Disordered" evidence="1">
    <location>
        <begin position="80"/>
        <end position="276"/>
    </location>
</feature>
<feature type="compositionally biased region" description="Polar residues" evidence="1">
    <location>
        <begin position="390"/>
        <end position="404"/>
    </location>
</feature>
<dbReference type="InterPro" id="IPR016197">
    <property type="entry name" value="Chromo-like_dom_sf"/>
</dbReference>
<sequence length="780" mass="84566">MSKEVEEYEVESIHRAKLVSKRGKKNWSYYVKWKGYDLDDNTWEPPDSFAYGSEHFIDQFWDRIDIGDRDWRDLSLFKAGDEFFPRGPPRRKRKISQKPKITTSSPAPKSADELERDAEPISDEEDVPAKKRARSSNASADAKVSGSKRKRTRESQALPNAEKSHDVPERKTTRSRSDAEHVSTSRSSKGKMASSPPKRKAAPANHTSAREFRKHRKVIESDSYEDEDEISVVAARAQSRKVQQTDEEELDKEALQSSPEDSLYEAHKSVTQEASARTLVEEDDLVTFGEPILLTTGPPKDTAPQVVSRTSPAVPAHRARAPKVKRFEEPTTNGDDSSSGITLSTKARLIKRAVASDGAASNTAGPSAGTTRAAGNSRTRAAEQRPGPGRSSSGLTMGSRSLLTFSKGKMHTVKRRTHKDKNELSLGESPTLEVRSKLSDAGSNTSIPEPALLPSPLTTANANLSHIGGSSATDADALPDYEDDEDAIGEPDPDVPQFGSSPGINGSITGEVSVAVQTERIVDSQLTTVVGAAHQEGSSIQNTTAELSLQIDEPSIVAQPAFGVNDQKPSEAQNSSPAPAKPAPVNNAHVAAWRLSSIFGPLGVGSSIPRAPAQDATASSSSERARPVISLRLDAAVSVPTLMKDVHPPSSWLNVTDGRLMAEPAGKFYKGDYALALLDTVCPEDFYARLVLDPTADETQKAHFARFTSRLHQGELFVVMVSSQTLAICSSENQPLEEKLRVPSDLVGLEDSIIVARVAIENYSAYADTVQNADDTRWTT</sequence>
<dbReference type="SUPFAM" id="SSF54160">
    <property type="entry name" value="Chromo domain-like"/>
    <property type="match status" value="1"/>
</dbReference>
<dbReference type="PROSITE" id="PS50013">
    <property type="entry name" value="CHROMO_2"/>
    <property type="match status" value="1"/>
</dbReference>
<dbReference type="STRING" id="742152.A0A2H3JPP5"/>
<evidence type="ECO:0000313" key="3">
    <source>
        <dbReference type="EMBL" id="PCH37987.1"/>
    </source>
</evidence>
<dbReference type="Gene3D" id="2.40.50.40">
    <property type="match status" value="1"/>
</dbReference>
<name>A0A2H3JPP5_WOLCO</name>
<dbReference type="AlphaFoldDB" id="A0A2H3JPP5"/>
<protein>
    <recommendedName>
        <fullName evidence="2">Chromo domain-containing protein</fullName>
    </recommendedName>
</protein>
<dbReference type="InterPro" id="IPR000953">
    <property type="entry name" value="Chromo/chromo_shadow_dom"/>
</dbReference>
<accession>A0A2H3JPP5</accession>
<keyword evidence="4" id="KW-1185">Reference proteome</keyword>
<dbReference type="EMBL" id="KB467942">
    <property type="protein sequence ID" value="PCH37987.1"/>
    <property type="molecule type" value="Genomic_DNA"/>
</dbReference>
<feature type="compositionally biased region" description="Basic and acidic residues" evidence="1">
    <location>
        <begin position="110"/>
        <end position="119"/>
    </location>
</feature>
<gene>
    <name evidence="3" type="ORF">WOLCODRAFT_161206</name>
</gene>
<evidence type="ECO:0000256" key="1">
    <source>
        <dbReference type="SAM" id="MobiDB-lite"/>
    </source>
</evidence>
<dbReference type="SMART" id="SM00298">
    <property type="entry name" value="CHROMO"/>
    <property type="match status" value="1"/>
</dbReference>
<organism evidence="3 4">
    <name type="scientific">Wolfiporia cocos (strain MD-104)</name>
    <name type="common">Brown rot fungus</name>
    <dbReference type="NCBI Taxonomy" id="742152"/>
    <lineage>
        <taxon>Eukaryota</taxon>
        <taxon>Fungi</taxon>
        <taxon>Dikarya</taxon>
        <taxon>Basidiomycota</taxon>
        <taxon>Agaricomycotina</taxon>
        <taxon>Agaricomycetes</taxon>
        <taxon>Polyporales</taxon>
        <taxon>Phaeolaceae</taxon>
        <taxon>Wolfiporia</taxon>
    </lineage>
</organism>
<dbReference type="CDD" id="cd18968">
    <property type="entry name" value="chromodomain"/>
    <property type="match status" value="1"/>
</dbReference>
<dbReference type="OrthoDB" id="3268967at2759"/>
<feature type="domain" description="Chromo" evidence="2">
    <location>
        <begin position="8"/>
        <end position="63"/>
    </location>
</feature>
<evidence type="ECO:0000313" key="4">
    <source>
        <dbReference type="Proteomes" id="UP000218811"/>
    </source>
</evidence>